<gene>
    <name evidence="6" type="ORF">E8M01_07370</name>
</gene>
<proteinExistence type="inferred from homology"/>
<dbReference type="InterPro" id="IPR036390">
    <property type="entry name" value="WH_DNA-bd_sf"/>
</dbReference>
<dbReference type="InterPro" id="IPR036388">
    <property type="entry name" value="WH-like_DNA-bd_sf"/>
</dbReference>
<dbReference type="PRINTS" id="PR00039">
    <property type="entry name" value="HTHLYSR"/>
</dbReference>
<comment type="similarity">
    <text evidence="1">Belongs to the LysR transcriptional regulatory family.</text>
</comment>
<dbReference type="FunFam" id="1.10.10.10:FF:000001">
    <property type="entry name" value="LysR family transcriptional regulator"/>
    <property type="match status" value="1"/>
</dbReference>
<organism evidence="6 7">
    <name type="scientific">Phreatobacter stygius</name>
    <dbReference type="NCBI Taxonomy" id="1940610"/>
    <lineage>
        <taxon>Bacteria</taxon>
        <taxon>Pseudomonadati</taxon>
        <taxon>Pseudomonadota</taxon>
        <taxon>Alphaproteobacteria</taxon>
        <taxon>Hyphomicrobiales</taxon>
        <taxon>Phreatobacteraceae</taxon>
        <taxon>Phreatobacter</taxon>
    </lineage>
</organism>
<keyword evidence="7" id="KW-1185">Reference proteome</keyword>
<sequence length="315" mass="33972">MRYFAAVARAGSFSRAAEDLRIAQPALSRRVRELEDELGKPLLVRHGRGVRLSATGAVILQRAEEIDHLVAQLRIDADDGAEAMRGSISLGVPPVAGLLMVPAVVARFAAARPDVALHVREGISSLIHEWLGEQRIDVGVVYNPLPVEGTHVVPVLRERMVLVGPPDGGDAAPLPLEIRIRDLADLPLIMPSLPHNNRRVLEQAAAQHGIRLRIRSEVDSVALTKALVGAGRGYTMLTYASVHDAVMRGELTARRLDRPPIVATLAIAMRKDRRTAPLARELSATLTSVMAELVASGGWRGARVLSASAEAPPDW</sequence>
<dbReference type="PROSITE" id="PS50931">
    <property type="entry name" value="HTH_LYSR"/>
    <property type="match status" value="1"/>
</dbReference>
<dbReference type="SUPFAM" id="SSF46785">
    <property type="entry name" value="Winged helix' DNA-binding domain"/>
    <property type="match status" value="1"/>
</dbReference>
<dbReference type="GO" id="GO:0003677">
    <property type="term" value="F:DNA binding"/>
    <property type="evidence" value="ECO:0007669"/>
    <property type="project" value="UniProtKB-KW"/>
</dbReference>
<dbReference type="KEGG" id="pstg:E8M01_07370"/>
<evidence type="ECO:0000259" key="5">
    <source>
        <dbReference type="PROSITE" id="PS50931"/>
    </source>
</evidence>
<evidence type="ECO:0000256" key="2">
    <source>
        <dbReference type="ARBA" id="ARBA00023015"/>
    </source>
</evidence>
<dbReference type="Pfam" id="PF03466">
    <property type="entry name" value="LysR_substrate"/>
    <property type="match status" value="1"/>
</dbReference>
<dbReference type="SUPFAM" id="SSF53850">
    <property type="entry name" value="Periplasmic binding protein-like II"/>
    <property type="match status" value="1"/>
</dbReference>
<dbReference type="Proteomes" id="UP000298781">
    <property type="component" value="Chromosome"/>
</dbReference>
<dbReference type="GO" id="GO:0003700">
    <property type="term" value="F:DNA-binding transcription factor activity"/>
    <property type="evidence" value="ECO:0007669"/>
    <property type="project" value="InterPro"/>
</dbReference>
<dbReference type="PANTHER" id="PTHR30419">
    <property type="entry name" value="HTH-TYPE TRANSCRIPTIONAL REGULATOR YBHD"/>
    <property type="match status" value="1"/>
</dbReference>
<accession>A0A4D7B719</accession>
<dbReference type="InterPro" id="IPR050950">
    <property type="entry name" value="HTH-type_LysR_regulators"/>
</dbReference>
<evidence type="ECO:0000256" key="3">
    <source>
        <dbReference type="ARBA" id="ARBA00023125"/>
    </source>
</evidence>
<evidence type="ECO:0000256" key="1">
    <source>
        <dbReference type="ARBA" id="ARBA00009437"/>
    </source>
</evidence>
<dbReference type="InterPro" id="IPR005119">
    <property type="entry name" value="LysR_subst-bd"/>
</dbReference>
<evidence type="ECO:0000313" key="7">
    <source>
        <dbReference type="Proteomes" id="UP000298781"/>
    </source>
</evidence>
<dbReference type="Gene3D" id="3.40.190.290">
    <property type="match status" value="1"/>
</dbReference>
<reference evidence="6 7" key="1">
    <citation type="submission" date="2019-04" db="EMBL/GenBank/DDBJ databases">
        <title>Phreatobacter aquaticus sp. nov.</title>
        <authorList>
            <person name="Choi A."/>
        </authorList>
    </citation>
    <scope>NUCLEOTIDE SEQUENCE [LARGE SCALE GENOMIC DNA]</scope>
    <source>
        <strain evidence="6 7">KCTC 52518</strain>
    </source>
</reference>
<dbReference type="Pfam" id="PF00126">
    <property type="entry name" value="HTH_1"/>
    <property type="match status" value="1"/>
</dbReference>
<dbReference type="EMBL" id="CP039690">
    <property type="protein sequence ID" value="QCI69084.1"/>
    <property type="molecule type" value="Genomic_DNA"/>
</dbReference>
<keyword evidence="3" id="KW-0238">DNA-binding</keyword>
<evidence type="ECO:0000313" key="6">
    <source>
        <dbReference type="EMBL" id="QCI69084.1"/>
    </source>
</evidence>
<keyword evidence="4" id="KW-0804">Transcription</keyword>
<dbReference type="Gene3D" id="1.10.10.10">
    <property type="entry name" value="Winged helix-like DNA-binding domain superfamily/Winged helix DNA-binding domain"/>
    <property type="match status" value="1"/>
</dbReference>
<dbReference type="GO" id="GO:0005829">
    <property type="term" value="C:cytosol"/>
    <property type="evidence" value="ECO:0007669"/>
    <property type="project" value="TreeGrafter"/>
</dbReference>
<keyword evidence="2" id="KW-0805">Transcription regulation</keyword>
<dbReference type="InterPro" id="IPR000847">
    <property type="entry name" value="LysR_HTH_N"/>
</dbReference>
<name>A0A4D7B719_9HYPH</name>
<protein>
    <submittedName>
        <fullName evidence="6">LysR family transcriptional regulator</fullName>
    </submittedName>
</protein>
<dbReference type="AlphaFoldDB" id="A0A4D7B719"/>
<dbReference type="OrthoDB" id="8479357at2"/>
<feature type="domain" description="HTH lysR-type" evidence="5">
    <location>
        <begin position="1"/>
        <end position="53"/>
    </location>
</feature>
<evidence type="ECO:0000256" key="4">
    <source>
        <dbReference type="ARBA" id="ARBA00023163"/>
    </source>
</evidence>